<evidence type="ECO:0000256" key="1">
    <source>
        <dbReference type="ARBA" id="ARBA00004479"/>
    </source>
</evidence>
<evidence type="ECO:0000256" key="3">
    <source>
        <dbReference type="ARBA" id="ARBA00023157"/>
    </source>
</evidence>
<proteinExistence type="predicted"/>
<evidence type="ECO:0000313" key="9">
    <source>
        <dbReference type="Proteomes" id="UP000822476"/>
    </source>
</evidence>
<dbReference type="PANTHER" id="PTHR11640">
    <property type="entry name" value="NEPHRIN"/>
    <property type="match status" value="1"/>
</dbReference>
<dbReference type="SUPFAM" id="SSF48726">
    <property type="entry name" value="Immunoglobulin"/>
    <property type="match status" value="4"/>
</dbReference>
<dbReference type="Gene3D" id="2.60.40.10">
    <property type="entry name" value="Immunoglobulins"/>
    <property type="match status" value="4"/>
</dbReference>
<dbReference type="GO" id="GO:0098609">
    <property type="term" value="P:cell-cell adhesion"/>
    <property type="evidence" value="ECO:0007669"/>
    <property type="project" value="TreeGrafter"/>
</dbReference>
<reference evidence="8" key="1">
    <citation type="submission" date="2019-07" db="EMBL/GenBank/DDBJ databases">
        <title>Annotation for the trematode Paragonimus miyazaki's.</title>
        <authorList>
            <person name="Choi Y.-J."/>
        </authorList>
    </citation>
    <scope>NUCLEOTIDE SEQUENCE</scope>
    <source>
        <strain evidence="8">Japan</strain>
    </source>
</reference>
<evidence type="ECO:0000259" key="7">
    <source>
        <dbReference type="PROSITE" id="PS50835"/>
    </source>
</evidence>
<sequence length="1314" mass="148917">MNFPLLLPSLNEVYGTRGGAVITSAIYLHLLITAALMPQNSVDPDGRKEFSKPKGKKSEALAVVYNTNRLHRRLLRKARRSPDDTELIVNSTLVSMSQKLQLSVEPNQVMIDRNQSILLRCMLPEPPNAIDSVYVIWRFRHSTRPPPPANWAFMHQQDDLVRCPDPPKKCEFVNQYATALFRSPPEKSVIIHSLINTSEDQRIQRFNSSLLNIPYSESESFDVVESKPHNLYCLVSEANPKPIVTWFIYRHATEDKYKLLSYVPSDYTSTTWQPFAEYLDVQQTTALSHSDNGAFLECHAANSAGQVTSKPVKLRVSFIPIIKPFSPSVLHVLENTALVQSCSVLANPQAHVHWSDQYGRVISNSTTLYIPQVRRSSTKGLTCIATNPIGESRQELHYEVLYPPDVRVPPHVIANEGEKLEVACSADANPPVDHVYWTYISRDSDKNEEWSNGQRIFEGATLLIENVGRLNQGFYSCYAESTQVMPKLFTNDEYRNNQSLISWWQSKADRPATVKLTVRSPGFPSAVLYWFKYSLSEAEIQFSAMTSINWSQVMINSFPSNSSTLTIHKPDLMDSGIYGCYARNPMGSGPPSYEPISIEGRPFFLHHYPDEFIYLVTDLQSVDREEKSTLNRKQLNESHGQANQAQLIISPPAKLSDFTMNCTFLSNPQASVSWFYKPTHTDTAASEWFKLKPSGLRNNAEANAEIQLKTKPLKLFGVLNVFYTVSTLIIPAFPSAYVFNDLINTWHLESQIRCDDEAQQARYYLPSQNPMYIWLRLAQLHQMESSYRYEISNIFGNTVKSSKVVLKHRPLAIPAPDDTLVHKQAGQPGLEGKRGKNVGPMLCQFFARPPVIEIQWWRQTDKGSKLLHKTQTLTDTAQLESNEDAIIISGSPALKPQAFNSNSKSADHLFTSIWNSVNTVYSGMWVRAEEHAEETSYICVAVNEVGNSSQKWNIKYPSGPSKIEAVRFLNTSFTSAVFTWRPGFHSTNLKSALDNSTWFSFVKRAGSRQIHARLQTFFQNWESESYCAQKFVIELLDHGYQKNTRFMMDYDPDREPPAMHGAEKFTTKWGELPENRYHQMKFPPVHSTLINLTEVEIQVPSGILLDMTRKAIRIPQANPALCAVLQVSKDNDNTWIPLRAPRTHPPKISINALQSVPYHMDSTFASTWSICVPLSWNESTDLPLTMTGTYRLKICNLGSVNECSEAIYPEQDLPTMMLLLIGAFCILTVCVLITLFIHFTWTRVRRERRRGFFLSNRSQPTSSSPSWFPAPVNPVPEDVLGEDPGTWESTGESCLFSTHVGGWNNLYAQDSTDQ</sequence>
<name>A0A8S9Z044_9TREM</name>
<dbReference type="InterPro" id="IPR013783">
    <property type="entry name" value="Ig-like_fold"/>
</dbReference>
<dbReference type="Proteomes" id="UP000822476">
    <property type="component" value="Unassembled WGS sequence"/>
</dbReference>
<dbReference type="InterPro" id="IPR007110">
    <property type="entry name" value="Ig-like_dom"/>
</dbReference>
<evidence type="ECO:0000256" key="4">
    <source>
        <dbReference type="ARBA" id="ARBA00023180"/>
    </source>
</evidence>
<keyword evidence="4" id="KW-0325">Glycoprotein</keyword>
<gene>
    <name evidence="8" type="ORF">EG68_02479</name>
</gene>
<feature type="domain" description="Ig-like" evidence="7">
    <location>
        <begin position="403"/>
        <end position="502"/>
    </location>
</feature>
<dbReference type="InterPro" id="IPR003599">
    <property type="entry name" value="Ig_sub"/>
</dbReference>
<feature type="transmembrane region" description="Helical" evidence="6">
    <location>
        <begin position="1216"/>
        <end position="1241"/>
    </location>
</feature>
<comment type="caution">
    <text evidence="8">The sequence shown here is derived from an EMBL/GenBank/DDBJ whole genome shotgun (WGS) entry which is preliminary data.</text>
</comment>
<feature type="domain" description="Ig-like" evidence="7">
    <location>
        <begin position="214"/>
        <end position="313"/>
    </location>
</feature>
<keyword evidence="5" id="KW-0393">Immunoglobulin domain</keyword>
<feature type="domain" description="Ig-like" evidence="7">
    <location>
        <begin position="816"/>
        <end position="955"/>
    </location>
</feature>
<dbReference type="OrthoDB" id="6252736at2759"/>
<protein>
    <recommendedName>
        <fullName evidence="7">Ig-like domain-containing protein</fullName>
    </recommendedName>
</protein>
<feature type="domain" description="Ig-like" evidence="7">
    <location>
        <begin position="513"/>
        <end position="597"/>
    </location>
</feature>
<dbReference type="Pfam" id="PF13927">
    <property type="entry name" value="Ig_3"/>
    <property type="match status" value="1"/>
</dbReference>
<dbReference type="InterPro" id="IPR003598">
    <property type="entry name" value="Ig_sub2"/>
</dbReference>
<dbReference type="GO" id="GO:0005911">
    <property type="term" value="C:cell-cell junction"/>
    <property type="evidence" value="ECO:0007669"/>
    <property type="project" value="TreeGrafter"/>
</dbReference>
<keyword evidence="6" id="KW-0812">Transmembrane</keyword>
<dbReference type="PROSITE" id="PS50835">
    <property type="entry name" value="IG_LIKE"/>
    <property type="match status" value="5"/>
</dbReference>
<organism evidence="8 9">
    <name type="scientific">Paragonimus skrjabini miyazakii</name>
    <dbReference type="NCBI Taxonomy" id="59628"/>
    <lineage>
        <taxon>Eukaryota</taxon>
        <taxon>Metazoa</taxon>
        <taxon>Spiralia</taxon>
        <taxon>Lophotrochozoa</taxon>
        <taxon>Platyhelminthes</taxon>
        <taxon>Trematoda</taxon>
        <taxon>Digenea</taxon>
        <taxon>Plagiorchiida</taxon>
        <taxon>Troglotremata</taxon>
        <taxon>Troglotrematidae</taxon>
        <taxon>Paragonimus</taxon>
    </lineage>
</organism>
<keyword evidence="9" id="KW-1185">Reference proteome</keyword>
<evidence type="ECO:0000256" key="2">
    <source>
        <dbReference type="ARBA" id="ARBA00023136"/>
    </source>
</evidence>
<accession>A0A8S9Z044</accession>
<keyword evidence="3" id="KW-1015">Disulfide bond</keyword>
<dbReference type="EMBL" id="JTDE01000827">
    <property type="protein sequence ID" value="KAF7260252.1"/>
    <property type="molecule type" value="Genomic_DNA"/>
</dbReference>
<feature type="domain" description="Ig-like" evidence="7">
    <location>
        <begin position="320"/>
        <end position="401"/>
    </location>
</feature>
<keyword evidence="2 6" id="KW-0472">Membrane</keyword>
<dbReference type="GO" id="GO:0050839">
    <property type="term" value="F:cell adhesion molecule binding"/>
    <property type="evidence" value="ECO:0007669"/>
    <property type="project" value="TreeGrafter"/>
</dbReference>
<evidence type="ECO:0000313" key="8">
    <source>
        <dbReference type="EMBL" id="KAF7260252.1"/>
    </source>
</evidence>
<comment type="subcellular location">
    <subcellularLocation>
        <location evidence="1">Membrane</location>
        <topology evidence="1">Single-pass type I membrane protein</topology>
    </subcellularLocation>
</comment>
<dbReference type="SMART" id="SM00408">
    <property type="entry name" value="IGc2"/>
    <property type="match status" value="3"/>
</dbReference>
<dbReference type="InterPro" id="IPR036179">
    <property type="entry name" value="Ig-like_dom_sf"/>
</dbReference>
<evidence type="ECO:0000256" key="6">
    <source>
        <dbReference type="SAM" id="Phobius"/>
    </source>
</evidence>
<keyword evidence="6" id="KW-1133">Transmembrane helix</keyword>
<evidence type="ECO:0000256" key="5">
    <source>
        <dbReference type="ARBA" id="ARBA00023319"/>
    </source>
</evidence>
<dbReference type="PANTHER" id="PTHR11640:SF158">
    <property type="entry name" value="V-SET AND IMMUNOGLOBULIN DOMAIN-CONTAINING PROTEIN 10-LIKE 2"/>
    <property type="match status" value="1"/>
</dbReference>
<dbReference type="SMART" id="SM00409">
    <property type="entry name" value="IG"/>
    <property type="match status" value="4"/>
</dbReference>
<dbReference type="CDD" id="cd00096">
    <property type="entry name" value="Ig"/>
    <property type="match status" value="1"/>
</dbReference>
<dbReference type="InterPro" id="IPR051275">
    <property type="entry name" value="Cell_adhesion_signaling"/>
</dbReference>
<dbReference type="GO" id="GO:0005886">
    <property type="term" value="C:plasma membrane"/>
    <property type="evidence" value="ECO:0007669"/>
    <property type="project" value="TreeGrafter"/>
</dbReference>